<dbReference type="CDD" id="cd09278">
    <property type="entry name" value="RNase_HI_prokaryote_like"/>
    <property type="match status" value="1"/>
</dbReference>
<dbReference type="GO" id="GO:0043137">
    <property type="term" value="P:DNA replication, removal of RNA primer"/>
    <property type="evidence" value="ECO:0007669"/>
    <property type="project" value="TreeGrafter"/>
</dbReference>
<evidence type="ECO:0000256" key="2">
    <source>
        <dbReference type="ARBA" id="ARBA00005300"/>
    </source>
</evidence>
<evidence type="ECO:0000313" key="13">
    <source>
        <dbReference type="Proteomes" id="UP000178700"/>
    </source>
</evidence>
<sequence length="172" mass="19216">MKNKIIIYTDGAAKGNPGKAGWGAVVLLPQNSGDPKGVYEIGGHIAHATNNQMELTASIEALKYIKKNNLSQPSPVQERAKGEVEIISDSKYVILGITEWIFGWQKNNWRNAAKKPVLNKELWEELYTLTQELKPKWTYVKGHNENKMNNRADLIATSFAEGEPVKLKRNAG</sequence>
<keyword evidence="8 10" id="KW-0378">Hydrolase</keyword>
<organism evidence="12 13">
    <name type="scientific">Candidatus Nomurabacteria bacterium RIFCSPHIGHO2_01_FULL_39_10</name>
    <dbReference type="NCBI Taxonomy" id="1801733"/>
    <lineage>
        <taxon>Bacteria</taxon>
        <taxon>Candidatus Nomuraibacteriota</taxon>
    </lineage>
</organism>
<dbReference type="Proteomes" id="UP000178700">
    <property type="component" value="Unassembled WGS sequence"/>
</dbReference>
<dbReference type="Pfam" id="PF00075">
    <property type="entry name" value="RNase_H"/>
    <property type="match status" value="1"/>
</dbReference>
<evidence type="ECO:0000256" key="1">
    <source>
        <dbReference type="ARBA" id="ARBA00000077"/>
    </source>
</evidence>
<protein>
    <recommendedName>
        <fullName evidence="4 10">Ribonuclease H</fullName>
        <shortName evidence="10">RNase H</shortName>
        <ecNumber evidence="4 10">3.1.26.4</ecNumber>
    </recommendedName>
</protein>
<evidence type="ECO:0000256" key="4">
    <source>
        <dbReference type="ARBA" id="ARBA00012180"/>
    </source>
</evidence>
<dbReference type="GO" id="GO:0005737">
    <property type="term" value="C:cytoplasm"/>
    <property type="evidence" value="ECO:0007669"/>
    <property type="project" value="UniProtKB-SubCell"/>
</dbReference>
<reference evidence="12 13" key="1">
    <citation type="journal article" date="2016" name="Nat. Commun.">
        <title>Thousands of microbial genomes shed light on interconnected biogeochemical processes in an aquifer system.</title>
        <authorList>
            <person name="Anantharaman K."/>
            <person name="Brown C.T."/>
            <person name="Hug L.A."/>
            <person name="Sharon I."/>
            <person name="Castelle C.J."/>
            <person name="Probst A.J."/>
            <person name="Thomas B.C."/>
            <person name="Singh A."/>
            <person name="Wilkins M.J."/>
            <person name="Karaoz U."/>
            <person name="Brodie E.L."/>
            <person name="Williams K.H."/>
            <person name="Hubbard S.S."/>
            <person name="Banfield J.F."/>
        </authorList>
    </citation>
    <scope>NUCLEOTIDE SEQUENCE [LARGE SCALE GENOMIC DNA]</scope>
</reference>
<feature type="binding site" evidence="10">
    <location>
        <position position="10"/>
    </location>
    <ligand>
        <name>Mg(2+)</name>
        <dbReference type="ChEBI" id="CHEBI:18420"/>
        <label>1</label>
    </ligand>
</feature>
<evidence type="ECO:0000259" key="11">
    <source>
        <dbReference type="PROSITE" id="PS50879"/>
    </source>
</evidence>
<evidence type="ECO:0000256" key="10">
    <source>
        <dbReference type="HAMAP-Rule" id="MF_00042"/>
    </source>
</evidence>
<dbReference type="GO" id="GO:0004523">
    <property type="term" value="F:RNA-DNA hybrid ribonuclease activity"/>
    <property type="evidence" value="ECO:0007669"/>
    <property type="project" value="UniProtKB-UniRule"/>
</dbReference>
<evidence type="ECO:0000256" key="5">
    <source>
        <dbReference type="ARBA" id="ARBA00022722"/>
    </source>
</evidence>
<dbReference type="PROSITE" id="PS50879">
    <property type="entry name" value="RNASE_H_1"/>
    <property type="match status" value="1"/>
</dbReference>
<feature type="binding site" evidence="10">
    <location>
        <position position="89"/>
    </location>
    <ligand>
        <name>Mg(2+)</name>
        <dbReference type="ChEBI" id="CHEBI:18420"/>
        <label>1</label>
    </ligand>
</feature>
<keyword evidence="5 10" id="KW-0540">Nuclease</keyword>
<dbReference type="InterPro" id="IPR012337">
    <property type="entry name" value="RNaseH-like_sf"/>
</dbReference>
<comment type="similarity">
    <text evidence="2 10">Belongs to the RNase H family.</text>
</comment>
<dbReference type="InterPro" id="IPR050092">
    <property type="entry name" value="RNase_H"/>
</dbReference>
<keyword evidence="7 10" id="KW-0255">Endonuclease</keyword>
<comment type="subunit">
    <text evidence="3 10">Monomer.</text>
</comment>
<dbReference type="HAMAP" id="MF_00042">
    <property type="entry name" value="RNase_H"/>
    <property type="match status" value="1"/>
</dbReference>
<comment type="subcellular location">
    <subcellularLocation>
        <location evidence="10">Cytoplasm</location>
    </subcellularLocation>
</comment>
<dbReference type="PANTHER" id="PTHR10642:SF26">
    <property type="entry name" value="RIBONUCLEASE H1"/>
    <property type="match status" value="1"/>
</dbReference>
<keyword evidence="9 10" id="KW-0460">Magnesium</keyword>
<dbReference type="InterPro" id="IPR036397">
    <property type="entry name" value="RNaseH_sf"/>
</dbReference>
<evidence type="ECO:0000256" key="3">
    <source>
        <dbReference type="ARBA" id="ARBA00011245"/>
    </source>
</evidence>
<evidence type="ECO:0000256" key="9">
    <source>
        <dbReference type="ARBA" id="ARBA00022842"/>
    </source>
</evidence>
<evidence type="ECO:0000256" key="8">
    <source>
        <dbReference type="ARBA" id="ARBA00022801"/>
    </source>
</evidence>
<dbReference type="GO" id="GO:0003676">
    <property type="term" value="F:nucleic acid binding"/>
    <property type="evidence" value="ECO:0007669"/>
    <property type="project" value="InterPro"/>
</dbReference>
<evidence type="ECO:0000313" key="12">
    <source>
        <dbReference type="EMBL" id="OGI66458.1"/>
    </source>
</evidence>
<keyword evidence="10" id="KW-0963">Cytoplasm</keyword>
<dbReference type="PANTHER" id="PTHR10642">
    <property type="entry name" value="RIBONUCLEASE H1"/>
    <property type="match status" value="1"/>
</dbReference>
<feature type="domain" description="RNase H type-1" evidence="11">
    <location>
        <begin position="1"/>
        <end position="161"/>
    </location>
</feature>
<name>A0A1F6VA24_9BACT</name>
<comment type="function">
    <text evidence="10">Endonuclease that specifically degrades the RNA of RNA-DNA hybrids.</text>
</comment>
<dbReference type="InterPro" id="IPR002156">
    <property type="entry name" value="RNaseH_domain"/>
</dbReference>
<accession>A0A1F6VA24</accession>
<dbReference type="EC" id="3.1.26.4" evidence="4 10"/>
<proteinExistence type="inferred from homology"/>
<comment type="caution">
    <text evidence="12">The sequence shown here is derived from an EMBL/GenBank/DDBJ whole genome shotgun (WGS) entry which is preliminary data.</text>
</comment>
<evidence type="ECO:0000256" key="7">
    <source>
        <dbReference type="ARBA" id="ARBA00022759"/>
    </source>
</evidence>
<keyword evidence="6 10" id="KW-0479">Metal-binding</keyword>
<dbReference type="InterPro" id="IPR022892">
    <property type="entry name" value="RNaseHI"/>
</dbReference>
<feature type="binding site" evidence="10">
    <location>
        <position position="54"/>
    </location>
    <ligand>
        <name>Mg(2+)</name>
        <dbReference type="ChEBI" id="CHEBI:18420"/>
        <label>1</label>
    </ligand>
</feature>
<evidence type="ECO:0000256" key="6">
    <source>
        <dbReference type="ARBA" id="ARBA00022723"/>
    </source>
</evidence>
<comment type="cofactor">
    <cofactor evidence="10">
        <name>Mg(2+)</name>
        <dbReference type="ChEBI" id="CHEBI:18420"/>
    </cofactor>
    <text evidence="10">Binds 1 Mg(2+) ion per subunit. May bind a second metal ion at a regulatory site, or after substrate binding.</text>
</comment>
<feature type="binding site" evidence="10">
    <location>
        <position position="10"/>
    </location>
    <ligand>
        <name>Mg(2+)</name>
        <dbReference type="ChEBI" id="CHEBI:18420"/>
        <label>2</label>
    </ligand>
</feature>
<feature type="binding site" evidence="10">
    <location>
        <position position="153"/>
    </location>
    <ligand>
        <name>Mg(2+)</name>
        <dbReference type="ChEBI" id="CHEBI:18420"/>
        <label>2</label>
    </ligand>
</feature>
<dbReference type="GO" id="GO:0000287">
    <property type="term" value="F:magnesium ion binding"/>
    <property type="evidence" value="ECO:0007669"/>
    <property type="project" value="UniProtKB-UniRule"/>
</dbReference>
<dbReference type="AlphaFoldDB" id="A0A1F6VA24"/>
<dbReference type="EMBL" id="MFTJ01000010">
    <property type="protein sequence ID" value="OGI66458.1"/>
    <property type="molecule type" value="Genomic_DNA"/>
</dbReference>
<dbReference type="SUPFAM" id="SSF53098">
    <property type="entry name" value="Ribonuclease H-like"/>
    <property type="match status" value="1"/>
</dbReference>
<gene>
    <name evidence="10" type="primary">rnhA</name>
    <name evidence="12" type="ORF">A2642_03235</name>
</gene>
<dbReference type="Gene3D" id="3.30.420.10">
    <property type="entry name" value="Ribonuclease H-like superfamily/Ribonuclease H"/>
    <property type="match status" value="1"/>
</dbReference>
<comment type="catalytic activity">
    <reaction evidence="1 10">
        <text>Endonucleolytic cleavage to 5'-phosphomonoester.</text>
        <dbReference type="EC" id="3.1.26.4"/>
    </reaction>
</comment>